<evidence type="ECO:0000256" key="1">
    <source>
        <dbReference type="SAM" id="Coils"/>
    </source>
</evidence>
<proteinExistence type="predicted"/>
<feature type="compositionally biased region" description="Basic and acidic residues" evidence="2">
    <location>
        <begin position="331"/>
        <end position="340"/>
    </location>
</feature>
<dbReference type="OrthoDB" id="10462851at2759"/>
<feature type="compositionally biased region" description="Polar residues" evidence="2">
    <location>
        <begin position="358"/>
        <end position="367"/>
    </location>
</feature>
<feature type="compositionally biased region" description="Basic residues" evidence="2">
    <location>
        <begin position="411"/>
        <end position="421"/>
    </location>
</feature>
<feature type="compositionally biased region" description="Basic and acidic residues" evidence="2">
    <location>
        <begin position="396"/>
        <end position="410"/>
    </location>
</feature>
<dbReference type="EMBL" id="MTYJ01000067">
    <property type="protein sequence ID" value="OQV16999.1"/>
    <property type="molecule type" value="Genomic_DNA"/>
</dbReference>
<dbReference type="Proteomes" id="UP000192578">
    <property type="component" value="Unassembled WGS sequence"/>
</dbReference>
<protein>
    <submittedName>
        <fullName evidence="3">Uncharacterized protein</fullName>
    </submittedName>
</protein>
<evidence type="ECO:0000256" key="2">
    <source>
        <dbReference type="SAM" id="MobiDB-lite"/>
    </source>
</evidence>
<keyword evidence="4" id="KW-1185">Reference proteome</keyword>
<dbReference type="AlphaFoldDB" id="A0A1W0WP95"/>
<accession>A0A1W0WP95</accession>
<feature type="compositionally biased region" description="Basic and acidic residues" evidence="2">
    <location>
        <begin position="313"/>
        <end position="323"/>
    </location>
</feature>
<keyword evidence="1" id="KW-0175">Coiled coil</keyword>
<name>A0A1W0WP95_HYPEX</name>
<gene>
    <name evidence="3" type="ORF">BV898_08864</name>
</gene>
<evidence type="ECO:0000313" key="3">
    <source>
        <dbReference type="EMBL" id="OQV16999.1"/>
    </source>
</evidence>
<reference evidence="4" key="1">
    <citation type="submission" date="2017-01" db="EMBL/GenBank/DDBJ databases">
        <title>Comparative genomics of anhydrobiosis in the tardigrade Hypsibius dujardini.</title>
        <authorList>
            <person name="Yoshida Y."/>
            <person name="Koutsovoulos G."/>
            <person name="Laetsch D."/>
            <person name="Stevens L."/>
            <person name="Kumar S."/>
            <person name="Horikawa D."/>
            <person name="Ishino K."/>
            <person name="Komine S."/>
            <person name="Tomita M."/>
            <person name="Blaxter M."/>
            <person name="Arakawa K."/>
        </authorList>
    </citation>
    <scope>NUCLEOTIDE SEQUENCE [LARGE SCALE GENOMIC DNA]</scope>
    <source>
        <strain evidence="4">Z151</strain>
    </source>
</reference>
<feature type="region of interest" description="Disordered" evidence="2">
    <location>
        <begin position="313"/>
        <end position="421"/>
    </location>
</feature>
<sequence length="421" mass="49990">MIGCIQATLLEANEEVVALAEQSRRRECVIVEKDEKIRTQHLEHCNMERFLRSSIEETGTKFRSLVTEYDCARGEWRSMECGYTEKISELEIRLKTLKDELRNSKHKMAEYEAERHRLQCTVKEAEQELCRVKTSNQAERSQLECSKREYKKRIDELTSELDGLKKYVDCQERKCCELEDRLTRSESQLDGAVRCKMAAEREMAEQCALQQSSLHDITRSLRCEYDAKLAENDKKYRYEIEKINKSTNRRTEHEMEKIREEIRCDFEEKIARLKVEYKLKESNYERQVARMVDKMRQYECKLEGIVRDKERERTDVYTRDPCRRSSPPARCKSDWRDTYEKYSGNSKWRTEHGGSRLGDSTSRTLNNPKKLLDDNGASSSRRFVIHGTYTPRRSSRRDDCSSLTRIDYKQRSRSMRKSLFP</sequence>
<comment type="caution">
    <text evidence="3">The sequence shown here is derived from an EMBL/GenBank/DDBJ whole genome shotgun (WGS) entry which is preliminary data.</text>
</comment>
<feature type="coiled-coil region" evidence="1">
    <location>
        <begin position="87"/>
        <end position="174"/>
    </location>
</feature>
<organism evidence="3 4">
    <name type="scientific">Hypsibius exemplaris</name>
    <name type="common">Freshwater tardigrade</name>
    <dbReference type="NCBI Taxonomy" id="2072580"/>
    <lineage>
        <taxon>Eukaryota</taxon>
        <taxon>Metazoa</taxon>
        <taxon>Ecdysozoa</taxon>
        <taxon>Tardigrada</taxon>
        <taxon>Eutardigrada</taxon>
        <taxon>Parachela</taxon>
        <taxon>Hypsibioidea</taxon>
        <taxon>Hypsibiidae</taxon>
        <taxon>Hypsibius</taxon>
    </lineage>
</organism>
<evidence type="ECO:0000313" key="4">
    <source>
        <dbReference type="Proteomes" id="UP000192578"/>
    </source>
</evidence>